<dbReference type="Proteomes" id="UP000179069">
    <property type="component" value="Unassembled WGS sequence"/>
</dbReference>
<evidence type="ECO:0000313" key="2">
    <source>
        <dbReference type="Proteomes" id="UP000179069"/>
    </source>
</evidence>
<dbReference type="AlphaFoldDB" id="A0A1G1VMQ1"/>
<comment type="caution">
    <text evidence="1">The sequence shown here is derived from an EMBL/GenBank/DDBJ whole genome shotgun (WGS) entry which is preliminary data.</text>
</comment>
<protein>
    <submittedName>
        <fullName evidence="1">Uncharacterized protein</fullName>
    </submittedName>
</protein>
<reference evidence="1 2" key="1">
    <citation type="journal article" date="2016" name="Nat. Commun.">
        <title>Thousands of microbial genomes shed light on interconnected biogeochemical processes in an aquifer system.</title>
        <authorList>
            <person name="Anantharaman K."/>
            <person name="Brown C.T."/>
            <person name="Hug L.A."/>
            <person name="Sharon I."/>
            <person name="Castelle C.J."/>
            <person name="Probst A.J."/>
            <person name="Thomas B.C."/>
            <person name="Singh A."/>
            <person name="Wilkins M.J."/>
            <person name="Karaoz U."/>
            <person name="Brodie E.L."/>
            <person name="Williams K.H."/>
            <person name="Hubbard S.S."/>
            <person name="Banfield J.F."/>
        </authorList>
    </citation>
    <scope>NUCLEOTIDE SEQUENCE [LARGE SCALE GENOMIC DNA]</scope>
</reference>
<proteinExistence type="predicted"/>
<gene>
    <name evidence="1" type="ORF">A2785_01785</name>
</gene>
<organism evidence="1 2">
    <name type="scientific">Candidatus Chisholmbacteria bacterium RIFCSPHIGHO2_01_FULL_49_18</name>
    <dbReference type="NCBI Taxonomy" id="1797590"/>
    <lineage>
        <taxon>Bacteria</taxon>
        <taxon>Candidatus Chisholmiibacteriota</taxon>
    </lineage>
</organism>
<dbReference type="EMBL" id="MHCI01000012">
    <property type="protein sequence ID" value="OGY16671.1"/>
    <property type="molecule type" value="Genomic_DNA"/>
</dbReference>
<sequence>MVGPEFFFDTDGSLSSELGISVPIAPVVVRAYHPFNPQVSTDRLEWDSIFHPICGETTWLTSPVEAVQGDERFDFLALIDEQGFRSEFGFAVPHGQEEPFFFYHRGGGLGIAEDAVPGLEVRRFPRDPRQRDDGLAVYEVSHPYISDQVPRESYLLIHSDDENIGDLLRNHVPFDSLISGYKRSTPLETSRVVWWLEKVPFEYFLGLNQPGLHNLFGKEEPRVSSTS</sequence>
<accession>A0A1G1VMQ1</accession>
<evidence type="ECO:0000313" key="1">
    <source>
        <dbReference type="EMBL" id="OGY16671.1"/>
    </source>
</evidence>
<name>A0A1G1VMQ1_9BACT</name>